<comment type="caution">
    <text evidence="1">The sequence shown here is derived from an EMBL/GenBank/DDBJ whole genome shotgun (WGS) entry which is preliminary data.</text>
</comment>
<proteinExistence type="predicted"/>
<dbReference type="Proteomes" id="UP001548189">
    <property type="component" value="Unassembled WGS sequence"/>
</dbReference>
<dbReference type="EMBL" id="JBEVCJ010000023">
    <property type="protein sequence ID" value="MET1256571.1"/>
    <property type="molecule type" value="Genomic_DNA"/>
</dbReference>
<protein>
    <submittedName>
        <fullName evidence="1">Porin family protein</fullName>
    </submittedName>
</protein>
<keyword evidence="2" id="KW-1185">Reference proteome</keyword>
<organism evidence="1 2">
    <name type="scientific">Aliikangiella maris</name>
    <dbReference type="NCBI Taxonomy" id="3162458"/>
    <lineage>
        <taxon>Bacteria</taxon>
        <taxon>Pseudomonadati</taxon>
        <taxon>Pseudomonadota</taxon>
        <taxon>Gammaproteobacteria</taxon>
        <taxon>Oceanospirillales</taxon>
        <taxon>Pleioneaceae</taxon>
        <taxon>Aliikangiella</taxon>
    </lineage>
</organism>
<evidence type="ECO:0000313" key="2">
    <source>
        <dbReference type="Proteomes" id="UP001548189"/>
    </source>
</evidence>
<evidence type="ECO:0000313" key="1">
    <source>
        <dbReference type="EMBL" id="MET1256571.1"/>
    </source>
</evidence>
<dbReference type="Pfam" id="PF13505">
    <property type="entry name" value="OMP_b-brl"/>
    <property type="match status" value="1"/>
</dbReference>
<dbReference type="SUPFAM" id="SSF56925">
    <property type="entry name" value="OMPA-like"/>
    <property type="match status" value="1"/>
</dbReference>
<reference evidence="1 2" key="1">
    <citation type="submission" date="2024-06" db="EMBL/GenBank/DDBJ databases">
        <authorList>
            <person name="Li F."/>
        </authorList>
    </citation>
    <scope>NUCLEOTIDE SEQUENCE [LARGE SCALE GENOMIC DNA]</scope>
    <source>
        <strain evidence="1 2">GXAS 311</strain>
    </source>
</reference>
<dbReference type="InterPro" id="IPR027385">
    <property type="entry name" value="Beta-barrel_OMP"/>
</dbReference>
<sequence length="204" mass="22916">MKTSIIIYSVISTLIAFNLQAADNNQPDTSVKKHTFGIQLGSGSAKYKGSSDDGDGIGQSYLYYNYQLDNMFSVEAGFNGGTDVDDWECEQDNDDRWTCRSDNRQFFDIAANKLSYDGVTLAAKADFNLTQRNSLYAKLGGQFYDYEFKRSSTKLDNDSGFGLYFEAGWQYRWDSGWGINAAYAKRDMGKLDTSTFTTGLSYSF</sequence>
<name>A0ABV2BXB2_9GAMM</name>
<gene>
    <name evidence="1" type="ORF">ABVT43_15630</name>
</gene>
<accession>A0ABV2BXB2</accession>
<dbReference type="Gene3D" id="2.40.160.20">
    <property type="match status" value="1"/>
</dbReference>
<dbReference type="InterPro" id="IPR011250">
    <property type="entry name" value="OMP/PagP_B-barrel"/>
</dbReference>